<dbReference type="AlphaFoldDB" id="A0A834XTW1"/>
<sequence length="118" mass="13601">MGELKMKVKKHDEKLLVIEADVERFDASIQEIKDKDIDYTDKFKDEVLTEVYTNREEKNNLIIHGAYEDINSPVDGARATLCFKDGQNPPRVDETTALPITNKKNLLYTKLNIIESYP</sequence>
<dbReference type="Proteomes" id="UP000639338">
    <property type="component" value="Unassembled WGS sequence"/>
</dbReference>
<accession>A0A834XTW1</accession>
<proteinExistence type="predicted"/>
<evidence type="ECO:0000313" key="1">
    <source>
        <dbReference type="EMBL" id="KAF7993388.1"/>
    </source>
</evidence>
<comment type="caution">
    <text evidence="1">The sequence shown here is derived from an EMBL/GenBank/DDBJ whole genome shotgun (WGS) entry which is preliminary data.</text>
</comment>
<gene>
    <name evidence="1" type="ORF">HCN44_007891</name>
</gene>
<keyword evidence="2" id="KW-1185">Reference proteome</keyword>
<dbReference type="EMBL" id="JACMRX010000003">
    <property type="protein sequence ID" value="KAF7993388.1"/>
    <property type="molecule type" value="Genomic_DNA"/>
</dbReference>
<protein>
    <submittedName>
        <fullName evidence="1">Uncharacterized protein</fullName>
    </submittedName>
</protein>
<reference evidence="1 2" key="1">
    <citation type="submission" date="2020-08" db="EMBL/GenBank/DDBJ databases">
        <title>Aphidius gifuensis genome sequencing and assembly.</title>
        <authorList>
            <person name="Du Z."/>
        </authorList>
    </citation>
    <scope>NUCLEOTIDE SEQUENCE [LARGE SCALE GENOMIC DNA]</scope>
    <source>
        <strain evidence="1">YNYX2018</strain>
        <tissue evidence="1">Adults</tissue>
    </source>
</reference>
<organism evidence="1 2">
    <name type="scientific">Aphidius gifuensis</name>
    <name type="common">Parasitoid wasp</name>
    <dbReference type="NCBI Taxonomy" id="684658"/>
    <lineage>
        <taxon>Eukaryota</taxon>
        <taxon>Metazoa</taxon>
        <taxon>Ecdysozoa</taxon>
        <taxon>Arthropoda</taxon>
        <taxon>Hexapoda</taxon>
        <taxon>Insecta</taxon>
        <taxon>Pterygota</taxon>
        <taxon>Neoptera</taxon>
        <taxon>Endopterygota</taxon>
        <taxon>Hymenoptera</taxon>
        <taxon>Apocrita</taxon>
        <taxon>Ichneumonoidea</taxon>
        <taxon>Braconidae</taxon>
        <taxon>Aphidiinae</taxon>
        <taxon>Aphidius</taxon>
    </lineage>
</organism>
<evidence type="ECO:0000313" key="2">
    <source>
        <dbReference type="Proteomes" id="UP000639338"/>
    </source>
</evidence>
<name>A0A834XTW1_APHGI</name>